<feature type="region of interest" description="Disordered" evidence="1">
    <location>
        <begin position="185"/>
        <end position="231"/>
    </location>
</feature>
<accession>A0AAD5T5L5</accession>
<feature type="compositionally biased region" description="Low complexity" evidence="1">
    <location>
        <begin position="62"/>
        <end position="92"/>
    </location>
</feature>
<evidence type="ECO:0000256" key="1">
    <source>
        <dbReference type="SAM" id="MobiDB-lite"/>
    </source>
</evidence>
<protein>
    <submittedName>
        <fullName evidence="2">Uncharacterized protein</fullName>
    </submittedName>
</protein>
<sequence length="231" mass="24936">MSPPILQNLEIDESDDVLAMYSSSSDIHQISEDATDRAPHWLSSDKLKTAVSAPPIPATEYSGTSLGRLNTTSSSSSSRSSNSTTTTSSVTSGDNRKDSAYSSLQRRPRVNSQTRPPLSVAINRTNSNGILSPSSSSAVASRSASVGRNGGGGGSNSGGGKLLLLNLIDELDASIEKTRRSSIDEFVSDSLPRERGRRRQQQQQQRQRKQDSPVVAIPPRSQSRSWRMNEF</sequence>
<dbReference type="AlphaFoldDB" id="A0AAD5T5L5"/>
<feature type="region of interest" description="Disordered" evidence="1">
    <location>
        <begin position="51"/>
        <end position="136"/>
    </location>
</feature>
<proteinExistence type="predicted"/>
<feature type="compositionally biased region" description="Polar residues" evidence="1">
    <location>
        <begin position="100"/>
        <end position="131"/>
    </location>
</feature>
<dbReference type="EMBL" id="JADGJH010000917">
    <property type="protein sequence ID" value="KAJ3121001.1"/>
    <property type="molecule type" value="Genomic_DNA"/>
</dbReference>
<name>A0AAD5T5L5_9FUNG</name>
<evidence type="ECO:0000313" key="3">
    <source>
        <dbReference type="Proteomes" id="UP001211907"/>
    </source>
</evidence>
<dbReference type="Proteomes" id="UP001211907">
    <property type="component" value="Unassembled WGS sequence"/>
</dbReference>
<feature type="compositionally biased region" description="Polar residues" evidence="1">
    <location>
        <begin position="220"/>
        <end position="231"/>
    </location>
</feature>
<evidence type="ECO:0000313" key="2">
    <source>
        <dbReference type="EMBL" id="KAJ3121001.1"/>
    </source>
</evidence>
<reference evidence="2" key="1">
    <citation type="submission" date="2020-05" db="EMBL/GenBank/DDBJ databases">
        <title>Phylogenomic resolution of chytrid fungi.</title>
        <authorList>
            <person name="Stajich J.E."/>
            <person name="Amses K."/>
            <person name="Simmons R."/>
            <person name="Seto K."/>
            <person name="Myers J."/>
            <person name="Bonds A."/>
            <person name="Quandt C.A."/>
            <person name="Barry K."/>
            <person name="Liu P."/>
            <person name="Grigoriev I."/>
            <person name="Longcore J.E."/>
            <person name="James T.Y."/>
        </authorList>
    </citation>
    <scope>NUCLEOTIDE SEQUENCE</scope>
    <source>
        <strain evidence="2">JEL0513</strain>
    </source>
</reference>
<organism evidence="2 3">
    <name type="scientific">Physocladia obscura</name>
    <dbReference type="NCBI Taxonomy" id="109957"/>
    <lineage>
        <taxon>Eukaryota</taxon>
        <taxon>Fungi</taxon>
        <taxon>Fungi incertae sedis</taxon>
        <taxon>Chytridiomycota</taxon>
        <taxon>Chytridiomycota incertae sedis</taxon>
        <taxon>Chytridiomycetes</taxon>
        <taxon>Chytridiales</taxon>
        <taxon>Chytriomycetaceae</taxon>
        <taxon>Physocladia</taxon>
    </lineage>
</organism>
<gene>
    <name evidence="2" type="ORF">HK100_012558</name>
</gene>
<keyword evidence="3" id="KW-1185">Reference proteome</keyword>
<comment type="caution">
    <text evidence="2">The sequence shown here is derived from an EMBL/GenBank/DDBJ whole genome shotgun (WGS) entry which is preliminary data.</text>
</comment>